<dbReference type="AlphaFoldDB" id="A0A482X731"/>
<dbReference type="InterPro" id="IPR019610">
    <property type="entry name" value="FeS-contain_mitoNEET_N"/>
</dbReference>
<keyword evidence="6" id="KW-1133">Transmembrane helix</keyword>
<dbReference type="Pfam" id="PF09360">
    <property type="entry name" value="zf-CDGSH"/>
    <property type="match status" value="1"/>
</dbReference>
<gene>
    <name evidence="12" type="ORF">LSTR_LSTR000216</name>
</gene>
<protein>
    <recommendedName>
        <fullName evidence="10">CDGSH iron-sulfur domain-containing protein 2 homologue</fullName>
    </recommendedName>
</protein>
<dbReference type="GO" id="GO:0010506">
    <property type="term" value="P:regulation of autophagy"/>
    <property type="evidence" value="ECO:0007669"/>
    <property type="project" value="UniProtKB-UniRule"/>
</dbReference>
<evidence type="ECO:0000256" key="9">
    <source>
        <dbReference type="ARBA" id="ARBA00023136"/>
    </source>
</evidence>
<dbReference type="Gene3D" id="3.40.5.90">
    <property type="entry name" value="CDGSH iron-sulfur domain, mitoNEET-type"/>
    <property type="match status" value="1"/>
</dbReference>
<comment type="cofactor">
    <cofactor evidence="10">
        <name>[2Fe-2S] cluster</name>
        <dbReference type="ChEBI" id="CHEBI:190135"/>
    </cofactor>
    <text evidence="10">Binds 1 [2Fe-2S] cluster.</text>
</comment>
<dbReference type="PANTHER" id="PTHR13680">
    <property type="entry name" value="CDGSH IRON-SULFUR DOMAIN-CONTAINING PROTEIN 1"/>
    <property type="match status" value="1"/>
</dbReference>
<dbReference type="InterPro" id="IPR045131">
    <property type="entry name" value="CISD1/2"/>
</dbReference>
<proteinExistence type="inferred from homology"/>
<dbReference type="STRING" id="195883.A0A482X731"/>
<keyword evidence="13" id="KW-1185">Reference proteome</keyword>
<dbReference type="GO" id="GO:0051537">
    <property type="term" value="F:2 iron, 2 sulfur cluster binding"/>
    <property type="evidence" value="ECO:0007669"/>
    <property type="project" value="UniProtKB-UniRule"/>
</dbReference>
<reference evidence="12 13" key="1">
    <citation type="journal article" date="2017" name="Gigascience">
        <title>Genome sequence of the small brown planthopper, Laodelphax striatellus.</title>
        <authorList>
            <person name="Zhu J."/>
            <person name="Jiang F."/>
            <person name="Wang X."/>
            <person name="Yang P."/>
            <person name="Bao Y."/>
            <person name="Zhao W."/>
            <person name="Wang W."/>
            <person name="Lu H."/>
            <person name="Wang Q."/>
            <person name="Cui N."/>
            <person name="Li J."/>
            <person name="Chen X."/>
            <person name="Luo L."/>
            <person name="Yu J."/>
            <person name="Kang L."/>
            <person name="Cui F."/>
        </authorList>
    </citation>
    <scope>NUCLEOTIDE SEQUENCE [LARGE SCALE GENOMIC DNA]</scope>
    <source>
        <strain evidence="12">Lst14</strain>
    </source>
</reference>
<evidence type="ECO:0000256" key="10">
    <source>
        <dbReference type="RuleBase" id="RU369084"/>
    </source>
</evidence>
<evidence type="ECO:0000256" key="8">
    <source>
        <dbReference type="ARBA" id="ARBA00023014"/>
    </source>
</evidence>
<dbReference type="SMART" id="SM00704">
    <property type="entry name" value="ZnF_CDGSH"/>
    <property type="match status" value="1"/>
</dbReference>
<evidence type="ECO:0000259" key="11">
    <source>
        <dbReference type="SMART" id="SM00704"/>
    </source>
</evidence>
<keyword evidence="10" id="KW-0256">Endoplasmic reticulum</keyword>
<dbReference type="InParanoid" id="A0A482X731"/>
<evidence type="ECO:0000256" key="3">
    <source>
        <dbReference type="ARBA" id="ARBA00022692"/>
    </source>
</evidence>
<sequence>MQPVNHIFTTSIPNYLSGLPIPDHFTGWFRLGVKDWAKLIPFFTVVGGLSYSVYKTVEPYTRPGAKKGQINPAIKKDVDKVVDVQSIEDIGSQAAYCRCWRSKKFPYCDGAHGAHNKETGDNVGPLVINKK</sequence>
<accession>A0A482X731</accession>
<feature type="domain" description="Iron-binding zinc finger CDGSH type" evidence="11">
    <location>
        <begin position="80"/>
        <end position="118"/>
    </location>
</feature>
<evidence type="ECO:0000313" key="13">
    <source>
        <dbReference type="Proteomes" id="UP000291343"/>
    </source>
</evidence>
<evidence type="ECO:0000313" key="12">
    <source>
        <dbReference type="EMBL" id="RZF41502.1"/>
    </source>
</evidence>
<comment type="caution">
    <text evidence="12">The sequence shown here is derived from an EMBL/GenBank/DDBJ whole genome shotgun (WGS) entry which is preliminary data.</text>
</comment>
<evidence type="ECO:0000256" key="6">
    <source>
        <dbReference type="ARBA" id="ARBA00022989"/>
    </source>
</evidence>
<dbReference type="PANTHER" id="PTHR13680:SF5">
    <property type="entry name" value="CDGSH IRON-SULFUR DOMAIN-CONTAINING PROTEIN 1"/>
    <property type="match status" value="1"/>
</dbReference>
<dbReference type="GO" id="GO:0005741">
    <property type="term" value="C:mitochondrial outer membrane"/>
    <property type="evidence" value="ECO:0007669"/>
    <property type="project" value="TreeGrafter"/>
</dbReference>
<dbReference type="EMBL" id="QKKF02016774">
    <property type="protein sequence ID" value="RZF41502.1"/>
    <property type="molecule type" value="Genomic_DNA"/>
</dbReference>
<comment type="similarity">
    <text evidence="2 10">Belongs to the CISD protein family. CISD2 subfamily.</text>
</comment>
<evidence type="ECO:0000256" key="7">
    <source>
        <dbReference type="ARBA" id="ARBA00023004"/>
    </source>
</evidence>
<evidence type="ECO:0000256" key="1">
    <source>
        <dbReference type="ARBA" id="ARBA00004389"/>
    </source>
</evidence>
<keyword evidence="3" id="KW-0812">Transmembrane</keyword>
<name>A0A482X731_LAOST</name>
<evidence type="ECO:0000256" key="5">
    <source>
        <dbReference type="ARBA" id="ARBA00022723"/>
    </source>
</evidence>
<keyword evidence="4 10" id="KW-0001">2Fe-2S</keyword>
<dbReference type="SMR" id="A0A482X731"/>
<comment type="subcellular location">
    <subcellularLocation>
        <location evidence="1 10">Endoplasmic reticulum membrane</location>
        <topology evidence="1 10">Single-pass membrane protein</topology>
    </subcellularLocation>
</comment>
<dbReference type="GO" id="GO:0005789">
    <property type="term" value="C:endoplasmic reticulum membrane"/>
    <property type="evidence" value="ECO:0007669"/>
    <property type="project" value="UniProtKB-SubCell"/>
</dbReference>
<evidence type="ECO:0000256" key="4">
    <source>
        <dbReference type="ARBA" id="ARBA00022714"/>
    </source>
</evidence>
<dbReference type="FunCoup" id="A0A482X731">
    <property type="interactions" value="1314"/>
</dbReference>
<keyword evidence="5 10" id="KW-0479">Metal-binding</keyword>
<keyword evidence="7 10" id="KW-0408">Iron</keyword>
<dbReference type="Proteomes" id="UP000291343">
    <property type="component" value="Unassembled WGS sequence"/>
</dbReference>
<dbReference type="InterPro" id="IPR042216">
    <property type="entry name" value="MitoNEET_CISD"/>
</dbReference>
<keyword evidence="8 10" id="KW-0411">Iron-sulfur</keyword>
<keyword evidence="9" id="KW-0472">Membrane</keyword>
<dbReference type="OrthoDB" id="449252at2759"/>
<dbReference type="FunFam" id="3.40.5.90:FF:000001">
    <property type="entry name" value="CDGSH iron-sulfur domain-containing protein 1"/>
    <property type="match status" value="1"/>
</dbReference>
<organism evidence="12 13">
    <name type="scientific">Laodelphax striatellus</name>
    <name type="common">Small brown planthopper</name>
    <name type="synonym">Delphax striatella</name>
    <dbReference type="NCBI Taxonomy" id="195883"/>
    <lineage>
        <taxon>Eukaryota</taxon>
        <taxon>Metazoa</taxon>
        <taxon>Ecdysozoa</taxon>
        <taxon>Arthropoda</taxon>
        <taxon>Hexapoda</taxon>
        <taxon>Insecta</taxon>
        <taxon>Pterygota</taxon>
        <taxon>Neoptera</taxon>
        <taxon>Paraneoptera</taxon>
        <taxon>Hemiptera</taxon>
        <taxon>Auchenorrhyncha</taxon>
        <taxon>Fulgoroidea</taxon>
        <taxon>Delphacidae</taxon>
        <taxon>Criomorphinae</taxon>
        <taxon>Laodelphax</taxon>
    </lineage>
</organism>
<evidence type="ECO:0000256" key="2">
    <source>
        <dbReference type="ARBA" id="ARBA00008624"/>
    </source>
</evidence>
<dbReference type="InterPro" id="IPR018967">
    <property type="entry name" value="FeS-contain_CDGSH-typ"/>
</dbReference>
<dbReference type="GO" id="GO:0046872">
    <property type="term" value="F:metal ion binding"/>
    <property type="evidence" value="ECO:0007669"/>
    <property type="project" value="UniProtKB-UniRule"/>
</dbReference>
<dbReference type="Pfam" id="PF10660">
    <property type="entry name" value="MitoNEET_N"/>
    <property type="match status" value="1"/>
</dbReference>